<keyword evidence="3" id="KW-1185">Reference proteome</keyword>
<dbReference type="KEGG" id="pprf:DPRO_1774"/>
<dbReference type="NCBIfam" id="TIGR02122">
    <property type="entry name" value="TRAP_TAXI"/>
    <property type="match status" value="1"/>
</dbReference>
<organism evidence="2 3">
    <name type="scientific">Pseudodesulfovibrio profundus</name>
    <dbReference type="NCBI Taxonomy" id="57320"/>
    <lineage>
        <taxon>Bacteria</taxon>
        <taxon>Pseudomonadati</taxon>
        <taxon>Thermodesulfobacteriota</taxon>
        <taxon>Desulfovibrionia</taxon>
        <taxon>Desulfovibrionales</taxon>
        <taxon>Desulfovibrionaceae</taxon>
    </lineage>
</organism>
<evidence type="ECO:0000256" key="1">
    <source>
        <dbReference type="SAM" id="Phobius"/>
    </source>
</evidence>
<reference evidence="3" key="1">
    <citation type="submission" date="2017-09" db="EMBL/GenBank/DDBJ databases">
        <authorList>
            <person name="Regsiter A."/>
            <person name="William W."/>
        </authorList>
    </citation>
    <scope>NUCLEOTIDE SEQUENCE [LARGE SCALE GENOMIC DNA]</scope>
    <source>
        <strain evidence="3">500-1</strain>
    </source>
</reference>
<evidence type="ECO:0000313" key="2">
    <source>
        <dbReference type="EMBL" id="SOB58674.1"/>
    </source>
</evidence>
<protein>
    <submittedName>
        <fullName evidence="2">NMT1/THI5 like protein</fullName>
    </submittedName>
</protein>
<dbReference type="EMBL" id="LT907975">
    <property type="protein sequence ID" value="SOB58674.1"/>
    <property type="molecule type" value="Genomic_DNA"/>
</dbReference>
<dbReference type="SUPFAM" id="SSF53850">
    <property type="entry name" value="Periplasmic binding protein-like II"/>
    <property type="match status" value="1"/>
</dbReference>
<dbReference type="Proteomes" id="UP000219215">
    <property type="component" value="Chromosome DPRO"/>
</dbReference>
<evidence type="ECO:0000313" key="3">
    <source>
        <dbReference type="Proteomes" id="UP000219215"/>
    </source>
</evidence>
<proteinExistence type="predicted"/>
<accession>A0A2C8F7X1</accession>
<dbReference type="Pfam" id="PF16868">
    <property type="entry name" value="NMT1_3"/>
    <property type="match status" value="1"/>
</dbReference>
<name>A0A2C8F7X1_9BACT</name>
<dbReference type="PANTHER" id="PTHR42941">
    <property type="entry name" value="SLL1037 PROTEIN"/>
    <property type="match status" value="1"/>
</dbReference>
<keyword evidence="1" id="KW-0812">Transmembrane</keyword>
<dbReference type="AlphaFoldDB" id="A0A2C8F7X1"/>
<keyword evidence="1" id="KW-0472">Membrane</keyword>
<gene>
    <name evidence="2" type="ORF">DPRO_1774</name>
</gene>
<keyword evidence="1" id="KW-1133">Transmembrane helix</keyword>
<feature type="transmembrane region" description="Helical" evidence="1">
    <location>
        <begin position="36"/>
        <end position="54"/>
    </location>
</feature>
<dbReference type="InterPro" id="IPR011852">
    <property type="entry name" value="TRAP_TAXI"/>
</dbReference>
<sequence>MRQNKAYVCLRRYTPSDILSGMRILKFFKSHHTMSFFIYGGAACLLAAALWLAYQYVEPAPPSKVTIASGGPTGAYYGYAREYAAFFAKHGIELEVVESKGSIDNLDLLADPDNPVDAAFVQGGVSTPEQYPDLRSLGSLYYEPLWIFHRSNVSFTMLNDLKGMRVAIGAEGSGTNHVVKKLLAQNGITEDNATLIEKGAGSAVSDMLNDQVDVVFFFSGVGSGVIDSLRDSGGVIRLFSVERSPAYVRSHRYLQHLVLPEGALDIATNLPDRDVNMLAPSANLVVNKDLHPAISYLFLLAAKEIHNDGDIFAMPGTQPNNKSTIFPLTEEAENYYKSGPPLLMRYMPYTWAVNFERLKIMLIPLLTLLFPLFKITPPAYRWQIRRRIFKWYKDLKEFDLKAYDIETAEEALAMREELDELGRAVMDTSVPLSYLDYIYSLKIHIRMIQDRLDEVIKAQLPLERAVGDSVSETKSSAS</sequence>
<dbReference type="PANTHER" id="PTHR42941:SF1">
    <property type="entry name" value="SLL1037 PROTEIN"/>
    <property type="match status" value="1"/>
</dbReference>
<dbReference type="Gene3D" id="3.40.190.10">
    <property type="entry name" value="Periplasmic binding protein-like II"/>
    <property type="match status" value="2"/>
</dbReference>